<dbReference type="Proteomes" id="UP001642484">
    <property type="component" value="Unassembled WGS sequence"/>
</dbReference>
<dbReference type="EMBL" id="CAXAMN010025840">
    <property type="protein sequence ID" value="CAK9098654.1"/>
    <property type="molecule type" value="Genomic_DNA"/>
</dbReference>
<evidence type="ECO:0000313" key="1">
    <source>
        <dbReference type="EMBL" id="CAK9098654.1"/>
    </source>
</evidence>
<name>A0ABP0RDL0_9DINO</name>
<evidence type="ECO:0000313" key="2">
    <source>
        <dbReference type="Proteomes" id="UP001642484"/>
    </source>
</evidence>
<protein>
    <submittedName>
        <fullName evidence="1">Uncharacterized protein</fullName>
    </submittedName>
</protein>
<proteinExistence type="predicted"/>
<organism evidence="1 2">
    <name type="scientific">Durusdinium trenchii</name>
    <dbReference type="NCBI Taxonomy" id="1381693"/>
    <lineage>
        <taxon>Eukaryota</taxon>
        <taxon>Sar</taxon>
        <taxon>Alveolata</taxon>
        <taxon>Dinophyceae</taxon>
        <taxon>Suessiales</taxon>
        <taxon>Symbiodiniaceae</taxon>
        <taxon>Durusdinium</taxon>
    </lineage>
</organism>
<comment type="caution">
    <text evidence="1">The sequence shown here is derived from an EMBL/GenBank/DDBJ whole genome shotgun (WGS) entry which is preliminary data.</text>
</comment>
<reference evidence="1 2" key="1">
    <citation type="submission" date="2024-02" db="EMBL/GenBank/DDBJ databases">
        <authorList>
            <person name="Chen Y."/>
            <person name="Shah S."/>
            <person name="Dougan E. K."/>
            <person name="Thang M."/>
            <person name="Chan C."/>
        </authorList>
    </citation>
    <scope>NUCLEOTIDE SEQUENCE [LARGE SCALE GENOMIC DNA]</scope>
</reference>
<gene>
    <name evidence="1" type="ORF">CCMP2556_LOCUS46734</name>
</gene>
<keyword evidence="2" id="KW-1185">Reference proteome</keyword>
<sequence>MASSTDTCMRSEHFQSPAKDQCHPLDAPALQGVRWAFSILFPFWLGWEESTSTGDESWLDFGRHWCPAGLLSALIVCAAAHAHSARVALGEDEEKDPGWNVDWPRALGSWPEPKSVFGESSGRAIDSI</sequence>
<accession>A0ABP0RDL0</accession>